<comment type="caution">
    <text evidence="1">The sequence shown here is derived from an EMBL/GenBank/DDBJ whole genome shotgun (WGS) entry which is preliminary data.</text>
</comment>
<sequence length="111" mass="13064">MEQTDSTRSLHPCRLRNLDWLWRRRAKTGHPVARKPEVFVRALSPEEGRRLQKTTKTSRQPLRTRRAIVVMPSAQPQPVPAIAQLMQVSENYVRQVIHEFNDRRFEALNPK</sequence>
<reference evidence="1 2" key="1">
    <citation type="submission" date="2021-03" db="EMBL/GenBank/DDBJ databases">
        <title>Sequencing the genomes of 1000 actinobacteria strains.</title>
        <authorList>
            <person name="Klenk H.-P."/>
        </authorList>
    </citation>
    <scope>NUCLEOTIDE SEQUENCE [LARGE SCALE GENOMIC DNA]</scope>
    <source>
        <strain evidence="1 2">DSM 45516</strain>
    </source>
</reference>
<evidence type="ECO:0008006" key="3">
    <source>
        <dbReference type="Google" id="ProtNLM"/>
    </source>
</evidence>
<keyword evidence="2" id="KW-1185">Reference proteome</keyword>
<dbReference type="EMBL" id="JAGGMR010000001">
    <property type="protein sequence ID" value="MBP2189649.1"/>
    <property type="molecule type" value="Genomic_DNA"/>
</dbReference>
<evidence type="ECO:0000313" key="2">
    <source>
        <dbReference type="Proteomes" id="UP001519325"/>
    </source>
</evidence>
<protein>
    <recommendedName>
        <fullName evidence="3">Helix-turn-helix domain-containing protein</fullName>
    </recommendedName>
</protein>
<dbReference type="Proteomes" id="UP001519325">
    <property type="component" value="Unassembled WGS sequence"/>
</dbReference>
<evidence type="ECO:0000313" key="1">
    <source>
        <dbReference type="EMBL" id="MBP2189649.1"/>
    </source>
</evidence>
<accession>A0ABS4QD80</accession>
<organism evidence="1 2">
    <name type="scientific">Nocardia goodfellowii</name>
    <dbReference type="NCBI Taxonomy" id="882446"/>
    <lineage>
        <taxon>Bacteria</taxon>
        <taxon>Bacillati</taxon>
        <taxon>Actinomycetota</taxon>
        <taxon>Actinomycetes</taxon>
        <taxon>Mycobacteriales</taxon>
        <taxon>Nocardiaceae</taxon>
        <taxon>Nocardia</taxon>
    </lineage>
</organism>
<proteinExistence type="predicted"/>
<name>A0ABS4QD80_9NOCA</name>
<dbReference type="Pfam" id="PF13384">
    <property type="entry name" value="HTH_23"/>
    <property type="match status" value="1"/>
</dbReference>
<gene>
    <name evidence="1" type="ORF">BJ987_002550</name>
</gene>